<organism evidence="1 2">
    <name type="scientific">Catharanthus roseus</name>
    <name type="common">Madagascar periwinkle</name>
    <name type="synonym">Vinca rosea</name>
    <dbReference type="NCBI Taxonomy" id="4058"/>
    <lineage>
        <taxon>Eukaryota</taxon>
        <taxon>Viridiplantae</taxon>
        <taxon>Streptophyta</taxon>
        <taxon>Embryophyta</taxon>
        <taxon>Tracheophyta</taxon>
        <taxon>Spermatophyta</taxon>
        <taxon>Magnoliopsida</taxon>
        <taxon>eudicotyledons</taxon>
        <taxon>Gunneridae</taxon>
        <taxon>Pentapetalae</taxon>
        <taxon>asterids</taxon>
        <taxon>lamiids</taxon>
        <taxon>Gentianales</taxon>
        <taxon>Apocynaceae</taxon>
        <taxon>Rauvolfioideae</taxon>
        <taxon>Vinceae</taxon>
        <taxon>Catharanthinae</taxon>
        <taxon>Catharanthus</taxon>
    </lineage>
</organism>
<gene>
    <name evidence="1" type="ORF">M9H77_35600</name>
</gene>
<dbReference type="Proteomes" id="UP001060085">
    <property type="component" value="Linkage Group LG08"/>
</dbReference>
<protein>
    <submittedName>
        <fullName evidence="1">Uncharacterized protein</fullName>
    </submittedName>
</protein>
<name>A0ACB9ZPR6_CATRO</name>
<evidence type="ECO:0000313" key="2">
    <source>
        <dbReference type="Proteomes" id="UP001060085"/>
    </source>
</evidence>
<reference evidence="2" key="1">
    <citation type="journal article" date="2023" name="Nat. Plants">
        <title>Single-cell RNA sequencing provides a high-resolution roadmap for understanding the multicellular compartmentation of specialized metabolism.</title>
        <authorList>
            <person name="Sun S."/>
            <person name="Shen X."/>
            <person name="Li Y."/>
            <person name="Li Y."/>
            <person name="Wang S."/>
            <person name="Li R."/>
            <person name="Zhang H."/>
            <person name="Shen G."/>
            <person name="Guo B."/>
            <person name="Wei J."/>
            <person name="Xu J."/>
            <person name="St-Pierre B."/>
            <person name="Chen S."/>
            <person name="Sun C."/>
        </authorList>
    </citation>
    <scope>NUCLEOTIDE SEQUENCE [LARGE SCALE GENOMIC DNA]</scope>
</reference>
<keyword evidence="2" id="KW-1185">Reference proteome</keyword>
<comment type="caution">
    <text evidence="1">The sequence shown here is derived from an EMBL/GenBank/DDBJ whole genome shotgun (WGS) entry which is preliminary data.</text>
</comment>
<proteinExistence type="predicted"/>
<evidence type="ECO:0000313" key="1">
    <source>
        <dbReference type="EMBL" id="KAI5649595.1"/>
    </source>
</evidence>
<dbReference type="EMBL" id="CM044708">
    <property type="protein sequence ID" value="KAI5649595.1"/>
    <property type="molecule type" value="Genomic_DNA"/>
</dbReference>
<accession>A0ACB9ZPR6</accession>
<sequence length="123" mass="14013">MTGRVHFVPHKNKGILLPHQHMPPTPNSAQPQEKLVKNVASTHEQPIKKEGTVMTINGKDGLLALLEPVQKIVETQPQEAQLEMKLDTLLTQEEEYWKTRSRADWLIEGDRNTTDFHGKASER</sequence>